<feature type="transmembrane region" description="Helical" evidence="1">
    <location>
        <begin position="6"/>
        <end position="25"/>
    </location>
</feature>
<keyword evidence="1" id="KW-0472">Membrane</keyword>
<protein>
    <submittedName>
        <fullName evidence="2">Uncharacterized protein</fullName>
    </submittedName>
</protein>
<gene>
    <name evidence="2" type="ORF">GCM10011332_01700</name>
</gene>
<reference evidence="2" key="2">
    <citation type="submission" date="2020-09" db="EMBL/GenBank/DDBJ databases">
        <authorList>
            <person name="Sun Q."/>
            <person name="Zhou Y."/>
        </authorList>
    </citation>
    <scope>NUCLEOTIDE SEQUENCE</scope>
    <source>
        <strain evidence="2">CGMCC 1.15254</strain>
    </source>
</reference>
<accession>A0A917BNU9</accession>
<reference evidence="2" key="1">
    <citation type="journal article" date="2014" name="Int. J. Syst. Evol. Microbiol.">
        <title>Complete genome sequence of Corynebacterium casei LMG S-19264T (=DSM 44701T), isolated from a smear-ripened cheese.</title>
        <authorList>
            <consortium name="US DOE Joint Genome Institute (JGI-PGF)"/>
            <person name="Walter F."/>
            <person name="Albersmeier A."/>
            <person name="Kalinowski J."/>
            <person name="Ruckert C."/>
        </authorList>
    </citation>
    <scope>NUCLEOTIDE SEQUENCE</scope>
    <source>
        <strain evidence="2">CGMCC 1.15254</strain>
    </source>
</reference>
<name>A0A917BNU9_9PROT</name>
<organism evidence="2 3">
    <name type="scientific">Terasakiella brassicae</name>
    <dbReference type="NCBI Taxonomy" id="1634917"/>
    <lineage>
        <taxon>Bacteria</taxon>
        <taxon>Pseudomonadati</taxon>
        <taxon>Pseudomonadota</taxon>
        <taxon>Alphaproteobacteria</taxon>
        <taxon>Rhodospirillales</taxon>
        <taxon>Terasakiellaceae</taxon>
        <taxon>Terasakiella</taxon>
    </lineage>
</organism>
<dbReference type="EMBL" id="BMHV01000001">
    <property type="protein sequence ID" value="GGF52070.1"/>
    <property type="molecule type" value="Genomic_DNA"/>
</dbReference>
<keyword evidence="1" id="KW-0812">Transmembrane</keyword>
<evidence type="ECO:0000256" key="1">
    <source>
        <dbReference type="SAM" id="Phobius"/>
    </source>
</evidence>
<feature type="transmembrane region" description="Helical" evidence="1">
    <location>
        <begin position="46"/>
        <end position="68"/>
    </location>
</feature>
<dbReference type="RefSeq" id="WP_188660094.1">
    <property type="nucleotide sequence ID" value="NZ_BMHV01000001.1"/>
</dbReference>
<keyword evidence="3" id="KW-1185">Reference proteome</keyword>
<comment type="caution">
    <text evidence="2">The sequence shown here is derived from an EMBL/GenBank/DDBJ whole genome shotgun (WGS) entry which is preliminary data.</text>
</comment>
<evidence type="ECO:0000313" key="2">
    <source>
        <dbReference type="EMBL" id="GGF52070.1"/>
    </source>
</evidence>
<evidence type="ECO:0000313" key="3">
    <source>
        <dbReference type="Proteomes" id="UP000632498"/>
    </source>
</evidence>
<dbReference type="AlphaFoldDB" id="A0A917BNU9"/>
<keyword evidence="1" id="KW-1133">Transmembrane helix</keyword>
<proteinExistence type="predicted"/>
<dbReference type="Proteomes" id="UP000632498">
    <property type="component" value="Unassembled WGS sequence"/>
</dbReference>
<sequence length="77" mass="8741">MTFGQTEAILLVAYLVLWWLFYFGVKMRADQKYLQSDLAEDMRPCQGCIITQSAMMAAATLAIIYGAILMDWIGIKQ</sequence>